<comment type="domain">
    <text evidence="5">The RxLR-dEER motif acts to carry the protein into the host cell cytoplasm through binding to cell surface phosphatidylinositol-3-phosphate.</text>
</comment>
<comment type="function">
    <text evidence="5">Effector that suppresses plant defense responses during pathogen infection.</text>
</comment>
<feature type="chain" id="PRO_5035966618" description="RxLR effector protein" evidence="5">
    <location>
        <begin position="22"/>
        <end position="111"/>
    </location>
</feature>
<dbReference type="AlphaFoldDB" id="A0A8T1W627"/>
<dbReference type="Proteomes" id="UP000694044">
    <property type="component" value="Unassembled WGS sequence"/>
</dbReference>
<gene>
    <name evidence="6" type="ORF">PHYPSEUDO_013978</name>
</gene>
<comment type="subcellular location">
    <subcellularLocation>
        <location evidence="1 5">Secreted</location>
    </subcellularLocation>
</comment>
<evidence type="ECO:0000256" key="3">
    <source>
        <dbReference type="ARBA" id="ARBA00022525"/>
    </source>
</evidence>
<evidence type="ECO:0000256" key="1">
    <source>
        <dbReference type="ARBA" id="ARBA00004613"/>
    </source>
</evidence>
<dbReference type="GO" id="GO:0005576">
    <property type="term" value="C:extracellular region"/>
    <property type="evidence" value="ECO:0007669"/>
    <property type="project" value="UniProtKB-SubCell"/>
</dbReference>
<dbReference type="InterPro" id="IPR031825">
    <property type="entry name" value="RXLR"/>
</dbReference>
<protein>
    <recommendedName>
        <fullName evidence="5">RxLR effector protein</fullName>
    </recommendedName>
</protein>
<accession>A0A8T1W627</accession>
<evidence type="ECO:0000256" key="4">
    <source>
        <dbReference type="ARBA" id="ARBA00022729"/>
    </source>
</evidence>
<dbReference type="Pfam" id="PF16810">
    <property type="entry name" value="RXLR"/>
    <property type="match status" value="1"/>
</dbReference>
<keyword evidence="7" id="KW-1185">Reference proteome</keyword>
<evidence type="ECO:0000313" key="6">
    <source>
        <dbReference type="EMBL" id="KAG7387584.1"/>
    </source>
</evidence>
<name>A0A8T1W627_9STRA</name>
<proteinExistence type="inferred from homology"/>
<dbReference type="OrthoDB" id="93666at2759"/>
<evidence type="ECO:0000256" key="2">
    <source>
        <dbReference type="ARBA" id="ARBA00010400"/>
    </source>
</evidence>
<keyword evidence="3 5" id="KW-0964">Secreted</keyword>
<reference evidence="6" key="1">
    <citation type="submission" date="2021-02" db="EMBL/GenBank/DDBJ databases">
        <authorList>
            <person name="Palmer J.M."/>
        </authorList>
    </citation>
    <scope>NUCLEOTIDE SEQUENCE</scope>
    <source>
        <strain evidence="6">SCRP734</strain>
    </source>
</reference>
<evidence type="ECO:0000256" key="5">
    <source>
        <dbReference type="RuleBase" id="RU367124"/>
    </source>
</evidence>
<sequence length="111" mass="12064">MRLTLILAVVIAATLQNSSIALSATKDSKAMIENGVVVSAHADGGRLLRRVEKNPSGEERSVSDVGKWVKNLNPAKAARKVVQTAKIKKFLREEGERAAWLAEQAKKLSNE</sequence>
<evidence type="ECO:0000313" key="7">
    <source>
        <dbReference type="Proteomes" id="UP000694044"/>
    </source>
</evidence>
<feature type="signal peptide" evidence="5">
    <location>
        <begin position="1"/>
        <end position="21"/>
    </location>
</feature>
<organism evidence="6 7">
    <name type="scientific">Phytophthora pseudosyringae</name>
    <dbReference type="NCBI Taxonomy" id="221518"/>
    <lineage>
        <taxon>Eukaryota</taxon>
        <taxon>Sar</taxon>
        <taxon>Stramenopiles</taxon>
        <taxon>Oomycota</taxon>
        <taxon>Peronosporomycetes</taxon>
        <taxon>Peronosporales</taxon>
        <taxon>Peronosporaceae</taxon>
        <taxon>Phytophthora</taxon>
    </lineage>
</organism>
<comment type="similarity">
    <text evidence="2 5">Belongs to the RxLR effector family.</text>
</comment>
<comment type="caution">
    <text evidence="6">The sequence shown here is derived from an EMBL/GenBank/DDBJ whole genome shotgun (WGS) entry which is preliminary data.</text>
</comment>
<keyword evidence="4 5" id="KW-0732">Signal</keyword>
<dbReference type="EMBL" id="JAGDFM010000076">
    <property type="protein sequence ID" value="KAG7387584.1"/>
    <property type="molecule type" value="Genomic_DNA"/>
</dbReference>